<accession>A0A1P8Q5U6</accession>
<name>A0A1P8Q5U6_9LACO</name>
<gene>
    <name evidence="2" type="ORF">BTM29_12085</name>
</gene>
<proteinExistence type="predicted"/>
<feature type="transmembrane region" description="Helical" evidence="1">
    <location>
        <begin position="6"/>
        <end position="22"/>
    </location>
</feature>
<protein>
    <submittedName>
        <fullName evidence="2">ECF transporter S component</fullName>
    </submittedName>
</protein>
<evidence type="ECO:0000313" key="2">
    <source>
        <dbReference type="EMBL" id="APX73239.1"/>
    </source>
</evidence>
<feature type="transmembrane region" description="Helical" evidence="1">
    <location>
        <begin position="56"/>
        <end position="76"/>
    </location>
</feature>
<dbReference type="STRING" id="1847728.BTM29_12085"/>
<evidence type="ECO:0000256" key="1">
    <source>
        <dbReference type="SAM" id="Phobius"/>
    </source>
</evidence>
<dbReference type="KEGG" id="lalw:BTM29_12085"/>
<feature type="transmembrane region" description="Helical" evidence="1">
    <location>
        <begin position="27"/>
        <end position="44"/>
    </location>
</feature>
<dbReference type="EMBL" id="CP019323">
    <property type="protein sequence ID" value="APX73239.1"/>
    <property type="molecule type" value="Genomic_DNA"/>
</dbReference>
<dbReference type="Gene3D" id="1.10.1760.20">
    <property type="match status" value="1"/>
</dbReference>
<evidence type="ECO:0000313" key="3">
    <source>
        <dbReference type="Proteomes" id="UP000187499"/>
    </source>
</evidence>
<dbReference type="OrthoDB" id="5198189at2"/>
<keyword evidence="3" id="KW-1185">Reference proteome</keyword>
<keyword evidence="1" id="KW-0472">Membrane</keyword>
<dbReference type="Proteomes" id="UP000187499">
    <property type="component" value="Chromosome"/>
</dbReference>
<keyword evidence="1" id="KW-0812">Transmembrane</keyword>
<dbReference type="RefSeq" id="WP_076618351.1">
    <property type="nucleotide sequence ID" value="NZ_CP019323.1"/>
</dbReference>
<dbReference type="AlphaFoldDB" id="A0A1P8Q5U6"/>
<reference evidence="3" key="1">
    <citation type="submission" date="2016-12" db="EMBL/GenBank/DDBJ databases">
        <authorList>
            <person name="Jung M.Y."/>
            <person name="Lee S.H."/>
        </authorList>
    </citation>
    <scope>NUCLEOTIDE SEQUENCE [LARGE SCALE GENOMIC DNA]</scope>
    <source>
        <strain evidence="3">WiKim39</strain>
    </source>
</reference>
<organism evidence="2 3">
    <name type="scientific">Companilactobacillus allii</name>
    <dbReference type="NCBI Taxonomy" id="1847728"/>
    <lineage>
        <taxon>Bacteria</taxon>
        <taxon>Bacillati</taxon>
        <taxon>Bacillota</taxon>
        <taxon>Bacilli</taxon>
        <taxon>Lactobacillales</taxon>
        <taxon>Lactobacillaceae</taxon>
        <taxon>Companilactobacillus</taxon>
    </lineage>
</organism>
<feature type="transmembrane region" description="Helical" evidence="1">
    <location>
        <begin position="187"/>
        <end position="208"/>
    </location>
</feature>
<feature type="transmembrane region" description="Helical" evidence="1">
    <location>
        <begin position="144"/>
        <end position="167"/>
    </location>
</feature>
<feature type="transmembrane region" description="Helical" evidence="1">
    <location>
        <begin position="83"/>
        <end position="107"/>
    </location>
</feature>
<keyword evidence="1" id="KW-1133">Transmembrane helix</keyword>
<sequence length="226" mass="25213">MSRKSGLLLAVSIIILILLTILDKGNYLLLSFIFLGLTLCVYFIKFEHSQKTSREIVFIAIICALAVGGRVLFAALPSVKPELFILILGAMVSGPETGFLMGTIIAITSNMYFGQGAWTPWQMFALGIIGLISGMMANKKIPVWILTIWGFLAGFLMGWIMDIYYIIGFVSPITFKSVGISLLGSFYFDLIHAVFTAVLLLLVGKRWIKIFNNYKKKYNLFLRGTK</sequence>